<feature type="domain" description="Beta-xylosidase C-terminal Concanavalin A-like" evidence="2">
    <location>
        <begin position="2"/>
        <end position="56"/>
    </location>
</feature>
<accession>A0A7W7GKH3</accession>
<sequence length="78" mass="8964">MKPKWEGNHNPGHDKWSVNNGLTLRTATATNHLYWARNTLTHRIQGPNSTATIQLDDATIPDGQQLEHHRHRHRSRLG</sequence>
<comment type="caution">
    <text evidence="3">The sequence shown here is derived from an EMBL/GenBank/DDBJ whole genome shotgun (WGS) entry which is preliminary data.</text>
</comment>
<dbReference type="EMBL" id="JACHMS010000001">
    <property type="protein sequence ID" value="MBB4715623.1"/>
    <property type="molecule type" value="Genomic_DNA"/>
</dbReference>
<feature type="region of interest" description="Disordered" evidence="1">
    <location>
        <begin position="57"/>
        <end position="78"/>
    </location>
</feature>
<dbReference type="AlphaFoldDB" id="A0A7W7GKH3"/>
<name>A0A7W7GKH3_9ACTN</name>
<dbReference type="Proteomes" id="UP000565089">
    <property type="component" value="Unassembled WGS sequence"/>
</dbReference>
<dbReference type="Pfam" id="PF17851">
    <property type="entry name" value="GH43_C2"/>
    <property type="match status" value="1"/>
</dbReference>
<evidence type="ECO:0000313" key="3">
    <source>
        <dbReference type="EMBL" id="MBB4715623.1"/>
    </source>
</evidence>
<evidence type="ECO:0000313" key="4">
    <source>
        <dbReference type="Proteomes" id="UP000565089"/>
    </source>
</evidence>
<keyword evidence="4" id="KW-1185">Reference proteome</keyword>
<proteinExistence type="predicted"/>
<feature type="compositionally biased region" description="Basic residues" evidence="1">
    <location>
        <begin position="68"/>
        <end position="78"/>
    </location>
</feature>
<organism evidence="3 4">
    <name type="scientific">Streptomyces luteogriseus</name>
    <dbReference type="NCBI Taxonomy" id="68233"/>
    <lineage>
        <taxon>Bacteria</taxon>
        <taxon>Bacillati</taxon>
        <taxon>Actinomycetota</taxon>
        <taxon>Actinomycetes</taxon>
        <taxon>Kitasatosporales</taxon>
        <taxon>Streptomycetaceae</taxon>
        <taxon>Streptomyces</taxon>
    </lineage>
</organism>
<dbReference type="InterPro" id="IPR013320">
    <property type="entry name" value="ConA-like_dom_sf"/>
</dbReference>
<gene>
    <name evidence="3" type="ORF">BJ965_005505</name>
</gene>
<dbReference type="SUPFAM" id="SSF49899">
    <property type="entry name" value="Concanavalin A-like lectins/glucanases"/>
    <property type="match status" value="1"/>
</dbReference>
<protein>
    <recommendedName>
        <fullName evidence="2">Beta-xylosidase C-terminal Concanavalin A-like domain-containing protein</fullName>
    </recommendedName>
</protein>
<reference evidence="3 4" key="1">
    <citation type="submission" date="2020-08" db="EMBL/GenBank/DDBJ databases">
        <title>Sequencing the genomes of 1000 actinobacteria strains.</title>
        <authorList>
            <person name="Klenk H.-P."/>
        </authorList>
    </citation>
    <scope>NUCLEOTIDE SEQUENCE [LARGE SCALE GENOMIC DNA]</scope>
    <source>
        <strain evidence="3 4">DSM 40483</strain>
    </source>
</reference>
<dbReference type="InterPro" id="IPR041542">
    <property type="entry name" value="GH43_C2"/>
</dbReference>
<dbReference type="Gene3D" id="2.60.120.200">
    <property type="match status" value="1"/>
</dbReference>
<evidence type="ECO:0000259" key="2">
    <source>
        <dbReference type="Pfam" id="PF17851"/>
    </source>
</evidence>
<evidence type="ECO:0000256" key="1">
    <source>
        <dbReference type="SAM" id="MobiDB-lite"/>
    </source>
</evidence>